<reference evidence="2" key="1">
    <citation type="journal article" date="2020" name="Nature">
        <title>Giant virus diversity and host interactions through global metagenomics.</title>
        <authorList>
            <person name="Schulz F."/>
            <person name="Roux S."/>
            <person name="Paez-Espino D."/>
            <person name="Jungbluth S."/>
            <person name="Walsh D.A."/>
            <person name="Denef V.J."/>
            <person name="McMahon K.D."/>
            <person name="Konstantinidis K.T."/>
            <person name="Eloe-Fadrosh E.A."/>
            <person name="Kyrpides N.C."/>
            <person name="Woyke T."/>
        </authorList>
    </citation>
    <scope>NUCLEOTIDE SEQUENCE</scope>
    <source>
        <strain evidence="2">GVMAG-M-3300020185-33</strain>
    </source>
</reference>
<keyword evidence="1" id="KW-0472">Membrane</keyword>
<keyword evidence="1" id="KW-1133">Transmembrane helix</keyword>
<feature type="transmembrane region" description="Helical" evidence="1">
    <location>
        <begin position="12"/>
        <end position="35"/>
    </location>
</feature>
<name>A0A6C0C6J3_9ZZZZ</name>
<organism evidence="2">
    <name type="scientific">viral metagenome</name>
    <dbReference type="NCBI Taxonomy" id="1070528"/>
    <lineage>
        <taxon>unclassified sequences</taxon>
        <taxon>metagenomes</taxon>
        <taxon>organismal metagenomes</taxon>
    </lineage>
</organism>
<evidence type="ECO:0000313" key="2">
    <source>
        <dbReference type="EMBL" id="QHS99268.1"/>
    </source>
</evidence>
<proteinExistence type="predicted"/>
<protein>
    <submittedName>
        <fullName evidence="2">Uncharacterized protein</fullName>
    </submittedName>
</protein>
<dbReference type="AlphaFoldDB" id="A0A6C0C6J3"/>
<sequence>MEIQDFNYGQLFFMTLGFLPVMTCLPCWVVAKFLYEPYVKKLEETNRNTVDEPVPFEYQYPLDDSQNDGDPDRDYYNCIVLSNTPKGLVYMRYSKEEEGFEYWTDNAVDYKYLEAVARKYVTIFSCRNIYIDRFTLLKEKIQIIKKRIDKNKLEEESTENTTETEVGVFASLKSYNKSANKTEQTKITRNDVVCDKANKYLNRGKIKEAKFGKDKNIVETPTSTMSFSSWKLWKSKDI</sequence>
<evidence type="ECO:0000256" key="1">
    <source>
        <dbReference type="SAM" id="Phobius"/>
    </source>
</evidence>
<keyword evidence="1" id="KW-0812">Transmembrane</keyword>
<accession>A0A6C0C6J3</accession>
<dbReference type="EMBL" id="MN739337">
    <property type="protein sequence ID" value="QHS99268.1"/>
    <property type="molecule type" value="Genomic_DNA"/>
</dbReference>